<comment type="caution">
    <text evidence="3">The sequence shown here is derived from an EMBL/GenBank/DDBJ whole genome shotgun (WGS) entry which is preliminary data.</text>
</comment>
<evidence type="ECO:0000313" key="3">
    <source>
        <dbReference type="EMBL" id="MBB3980745.1"/>
    </source>
</evidence>
<evidence type="ECO:0000259" key="2">
    <source>
        <dbReference type="Pfam" id="PF07811"/>
    </source>
</evidence>
<protein>
    <submittedName>
        <fullName evidence="3">Flp pilus assembly protein TadG</fullName>
    </submittedName>
</protein>
<gene>
    <name evidence="3" type="ORF">GGR44_000376</name>
</gene>
<keyword evidence="1" id="KW-0812">Transmembrane</keyword>
<feature type="domain" description="TadE-like" evidence="2">
    <location>
        <begin position="23"/>
        <end position="65"/>
    </location>
</feature>
<evidence type="ECO:0000313" key="4">
    <source>
        <dbReference type="Proteomes" id="UP000552757"/>
    </source>
</evidence>
<keyword evidence="1" id="KW-0472">Membrane</keyword>
<keyword evidence="1" id="KW-1133">Transmembrane helix</keyword>
<accession>A0A7W6DHK4</accession>
<proteinExistence type="predicted"/>
<name>A0A7W6DHK4_9SPHN</name>
<dbReference type="RefSeq" id="WP_183953736.1">
    <property type="nucleotide sequence ID" value="NZ_JACIEB010000001.1"/>
</dbReference>
<dbReference type="AlphaFoldDB" id="A0A7W6DHK4"/>
<organism evidence="3 4">
    <name type="scientific">Sphingobium fontiphilum</name>
    <dbReference type="NCBI Taxonomy" id="944425"/>
    <lineage>
        <taxon>Bacteria</taxon>
        <taxon>Pseudomonadati</taxon>
        <taxon>Pseudomonadota</taxon>
        <taxon>Alphaproteobacteria</taxon>
        <taxon>Sphingomonadales</taxon>
        <taxon>Sphingomonadaceae</taxon>
        <taxon>Sphingobium</taxon>
    </lineage>
</organism>
<dbReference type="Proteomes" id="UP000552757">
    <property type="component" value="Unassembled WGS sequence"/>
</dbReference>
<keyword evidence="4" id="KW-1185">Reference proteome</keyword>
<sequence length="147" mass="15585">MRKPLSFPAHRPARLALIGDRRGSVLVEAAFVMPLLIALLLGIMIYGNWFFTAHNIQQAANDAARAALAGLDATERRALVDQSVAASLSSSNIIAPGSVQISTSQANGYYTVSLSVDGSGSPLFQSSLFPIPDTHIRRDAVVQLPGV</sequence>
<evidence type="ECO:0000256" key="1">
    <source>
        <dbReference type="SAM" id="Phobius"/>
    </source>
</evidence>
<dbReference type="EMBL" id="JACIEB010000001">
    <property type="protein sequence ID" value="MBB3980745.1"/>
    <property type="molecule type" value="Genomic_DNA"/>
</dbReference>
<reference evidence="3 4" key="1">
    <citation type="submission" date="2020-08" db="EMBL/GenBank/DDBJ databases">
        <title>Genomic Encyclopedia of Type Strains, Phase IV (KMG-IV): sequencing the most valuable type-strain genomes for metagenomic binning, comparative biology and taxonomic classification.</title>
        <authorList>
            <person name="Goeker M."/>
        </authorList>
    </citation>
    <scope>NUCLEOTIDE SEQUENCE [LARGE SCALE GENOMIC DNA]</scope>
    <source>
        <strain evidence="3 4">DSM 29348</strain>
    </source>
</reference>
<dbReference type="InterPro" id="IPR012495">
    <property type="entry name" value="TadE-like_dom"/>
</dbReference>
<feature type="transmembrane region" description="Helical" evidence="1">
    <location>
        <begin position="25"/>
        <end position="51"/>
    </location>
</feature>
<dbReference type="Pfam" id="PF07811">
    <property type="entry name" value="TadE"/>
    <property type="match status" value="1"/>
</dbReference>